<organism evidence="1">
    <name type="scientific">freshwater metagenome</name>
    <dbReference type="NCBI Taxonomy" id="449393"/>
    <lineage>
        <taxon>unclassified sequences</taxon>
        <taxon>metagenomes</taxon>
        <taxon>ecological metagenomes</taxon>
    </lineage>
</organism>
<evidence type="ECO:0000313" key="1">
    <source>
        <dbReference type="EMBL" id="CAB4814486.1"/>
    </source>
</evidence>
<accession>A0A6J6Z4K3</accession>
<sequence>MPTITLFFIALAAVFTFVLAAVVVGREAHRLDALAPRVVYIEEQAIAFVAERLPDETQARLTLEELAQLLTFHLRWLNAKGLQPDNVIDRRQSADASVVVESVDVAAYLLGEAESHGIEILDDVDVVHVVEAHQQYFDAIGAVGPLASEIDG</sequence>
<proteinExistence type="predicted"/>
<protein>
    <submittedName>
        <fullName evidence="1">Unannotated protein</fullName>
    </submittedName>
</protein>
<name>A0A6J6Z4K3_9ZZZZ</name>
<gene>
    <name evidence="1" type="ORF">UFOPK2992_01795</name>
</gene>
<reference evidence="1" key="1">
    <citation type="submission" date="2020-05" db="EMBL/GenBank/DDBJ databases">
        <authorList>
            <person name="Chiriac C."/>
            <person name="Salcher M."/>
            <person name="Ghai R."/>
            <person name="Kavagutti S V."/>
        </authorList>
    </citation>
    <scope>NUCLEOTIDE SEQUENCE</scope>
</reference>
<dbReference type="EMBL" id="CAFAAI010000370">
    <property type="protein sequence ID" value="CAB4814486.1"/>
    <property type="molecule type" value="Genomic_DNA"/>
</dbReference>
<dbReference type="AlphaFoldDB" id="A0A6J6Z4K3"/>